<dbReference type="AlphaFoldDB" id="A0A150J5F9"/>
<accession>A0A150J5F9</accession>
<organism evidence="2 3">
    <name type="scientific">Candidatus Methanofastidiosum methylothiophilum</name>
    <dbReference type="NCBI Taxonomy" id="1705564"/>
    <lineage>
        <taxon>Archaea</taxon>
        <taxon>Methanobacteriati</taxon>
        <taxon>Methanobacteriota</taxon>
        <taxon>Stenosarchaea group</taxon>
        <taxon>Candidatus Methanofastidiosia</taxon>
        <taxon>Candidatus Methanofastidiosales</taxon>
        <taxon>Candidatus Methanofastidiosaceae</taxon>
        <taxon>Candidatus Methanofastidiosum</taxon>
    </lineage>
</organism>
<keyword evidence="1" id="KW-0472">Membrane</keyword>
<feature type="transmembrane region" description="Helical" evidence="1">
    <location>
        <begin position="63"/>
        <end position="83"/>
    </location>
</feature>
<evidence type="ECO:0000313" key="2">
    <source>
        <dbReference type="EMBL" id="KYC52453.1"/>
    </source>
</evidence>
<name>A0A150J5F9_9EURY</name>
<keyword evidence="1" id="KW-1133">Transmembrane helix</keyword>
<gene>
    <name evidence="2" type="ORF">AMQ22_00789</name>
</gene>
<evidence type="ECO:0000256" key="1">
    <source>
        <dbReference type="SAM" id="Phobius"/>
    </source>
</evidence>
<comment type="caution">
    <text evidence="2">The sequence shown here is derived from an EMBL/GenBank/DDBJ whole genome shotgun (WGS) entry which is preliminary data.</text>
</comment>
<sequence>MNIAHILFLIAILAIVGGAKIKNSPIIRPRSRLKKGDGMAIGIIFGIMLGIIISILFNHFVFIVIGLASGHYIGLCIEVLACPSTSNEALSYRKYSLAGTIAAITSALYAALAIE</sequence>
<dbReference type="EMBL" id="LNGC01000023">
    <property type="protein sequence ID" value="KYC52453.1"/>
    <property type="molecule type" value="Genomic_DNA"/>
</dbReference>
<feature type="transmembrane region" description="Helical" evidence="1">
    <location>
        <begin position="6"/>
        <end position="27"/>
    </location>
</feature>
<reference evidence="2 3" key="1">
    <citation type="journal article" date="2016" name="ISME J.">
        <title>Chasing the elusive Euryarchaeota class WSA2: genomes reveal a uniquely fastidious methyl-reducing methanogen.</title>
        <authorList>
            <person name="Nobu M.K."/>
            <person name="Narihiro T."/>
            <person name="Kuroda K."/>
            <person name="Mei R."/>
            <person name="Liu W.T."/>
        </authorList>
    </citation>
    <scope>NUCLEOTIDE SEQUENCE [LARGE SCALE GENOMIC DNA]</scope>
    <source>
        <strain evidence="2">U1lsi0528_Bin055</strain>
    </source>
</reference>
<evidence type="ECO:0000313" key="3">
    <source>
        <dbReference type="Proteomes" id="UP000075398"/>
    </source>
</evidence>
<feature type="transmembrane region" description="Helical" evidence="1">
    <location>
        <begin position="95"/>
        <end position="114"/>
    </location>
</feature>
<feature type="transmembrane region" description="Helical" evidence="1">
    <location>
        <begin position="39"/>
        <end position="57"/>
    </location>
</feature>
<keyword evidence="1" id="KW-0812">Transmembrane</keyword>
<protein>
    <submittedName>
        <fullName evidence="2">Uncharacterized protein</fullName>
    </submittedName>
</protein>
<proteinExistence type="predicted"/>
<dbReference type="Proteomes" id="UP000075398">
    <property type="component" value="Unassembled WGS sequence"/>
</dbReference>